<dbReference type="EMBL" id="BJCD01000101">
    <property type="protein sequence ID" value="GDZ96376.1"/>
    <property type="molecule type" value="Genomic_DNA"/>
</dbReference>
<dbReference type="InterPro" id="IPR003540">
    <property type="entry name" value="ADP-ribosyltransferase"/>
</dbReference>
<keyword evidence="5" id="KW-0808">Transferase</keyword>
<evidence type="ECO:0000313" key="11">
    <source>
        <dbReference type="EMBL" id="GDZ96376.1"/>
    </source>
</evidence>
<evidence type="ECO:0000259" key="10">
    <source>
        <dbReference type="Pfam" id="PF13699"/>
    </source>
</evidence>
<keyword evidence="6" id="KW-0548">Nucleotidyltransferase</keyword>
<evidence type="ECO:0000256" key="5">
    <source>
        <dbReference type="ARBA" id="ARBA00022679"/>
    </source>
</evidence>
<evidence type="ECO:0000259" key="9">
    <source>
        <dbReference type="Pfam" id="PF03496"/>
    </source>
</evidence>
<keyword evidence="7" id="KW-0843">Virulence</keyword>
<dbReference type="PANTHER" id="PTHR10339:SF25">
    <property type="entry name" value="SECRETED EXOENZYME S"/>
    <property type="match status" value="1"/>
</dbReference>
<accession>A0A4P5ZJN6</accession>
<dbReference type="Pfam" id="PF13699">
    <property type="entry name" value="eCIS_core"/>
    <property type="match status" value="1"/>
</dbReference>
<feature type="domain" description="ADP ribosyltransferase" evidence="9">
    <location>
        <begin position="243"/>
        <end position="424"/>
    </location>
</feature>
<name>A0A4P5ZJN6_PLAAG</name>
<dbReference type="InterPro" id="IPR050999">
    <property type="entry name" value="ADP-ribosyltransferase_ARG"/>
</dbReference>
<comment type="caution">
    <text evidence="11">The sequence shown here is derived from an EMBL/GenBank/DDBJ whole genome shotgun (WGS) entry which is preliminary data.</text>
</comment>
<dbReference type="GO" id="GO:0003950">
    <property type="term" value="F:NAD+ poly-ADP-ribosyltransferase activity"/>
    <property type="evidence" value="ECO:0007669"/>
    <property type="project" value="TreeGrafter"/>
</dbReference>
<evidence type="ECO:0000256" key="3">
    <source>
        <dbReference type="ARBA" id="ARBA00022656"/>
    </source>
</evidence>
<comment type="subcellular location">
    <subcellularLocation>
        <location evidence="1">Secreted</location>
    </subcellularLocation>
</comment>
<gene>
    <name evidence="11" type="ORF">PA905_49280</name>
</gene>
<reference evidence="12" key="1">
    <citation type="submission" date="2019-02" db="EMBL/GenBank/DDBJ databases">
        <title>Draft genome sequence of Planktothrix agardhii NIES-905.</title>
        <authorList>
            <person name="Yamaguchi H."/>
            <person name="Suzuki S."/>
            <person name="Kawachi M."/>
        </authorList>
    </citation>
    <scope>NUCLEOTIDE SEQUENCE [LARGE SCALE GENOMIC DNA]</scope>
    <source>
        <strain evidence="12">CCAP 1459/11A</strain>
    </source>
</reference>
<keyword evidence="4" id="KW-0328">Glycosyltransferase</keyword>
<dbReference type="PANTHER" id="PTHR10339">
    <property type="entry name" value="ADP-RIBOSYLTRANSFERASE"/>
    <property type="match status" value="1"/>
</dbReference>
<evidence type="ECO:0000256" key="2">
    <source>
        <dbReference type="ARBA" id="ARBA00022525"/>
    </source>
</evidence>
<evidence type="ECO:0000256" key="8">
    <source>
        <dbReference type="SAM" id="MobiDB-lite"/>
    </source>
</evidence>
<evidence type="ECO:0000256" key="6">
    <source>
        <dbReference type="ARBA" id="ARBA00022695"/>
    </source>
</evidence>
<dbReference type="InterPro" id="IPR025295">
    <property type="entry name" value="eCIS_core_dom"/>
</dbReference>
<keyword evidence="3" id="KW-0800">Toxin</keyword>
<dbReference type="Gene3D" id="3.90.176.10">
    <property type="entry name" value="Toxin ADP-ribosyltransferase, Chain A, domain 1"/>
    <property type="match status" value="1"/>
</dbReference>
<dbReference type="GO" id="GO:0005576">
    <property type="term" value="C:extracellular region"/>
    <property type="evidence" value="ECO:0007669"/>
    <property type="project" value="UniProtKB-SubCell"/>
</dbReference>
<dbReference type="Pfam" id="PF03496">
    <property type="entry name" value="ADPrib_exo_Tox"/>
    <property type="match status" value="1"/>
</dbReference>
<dbReference type="SUPFAM" id="SSF56399">
    <property type="entry name" value="ADP-ribosylation"/>
    <property type="match status" value="1"/>
</dbReference>
<feature type="domain" description="eCIS core" evidence="10">
    <location>
        <begin position="23"/>
        <end position="100"/>
    </location>
</feature>
<dbReference type="GO" id="GO:0016779">
    <property type="term" value="F:nucleotidyltransferase activity"/>
    <property type="evidence" value="ECO:0007669"/>
    <property type="project" value="UniProtKB-KW"/>
</dbReference>
<evidence type="ECO:0000256" key="7">
    <source>
        <dbReference type="ARBA" id="ARBA00023026"/>
    </source>
</evidence>
<dbReference type="PROSITE" id="PS51996">
    <property type="entry name" value="TR_MART"/>
    <property type="match status" value="1"/>
</dbReference>
<evidence type="ECO:0000256" key="1">
    <source>
        <dbReference type="ARBA" id="ARBA00004613"/>
    </source>
</evidence>
<proteinExistence type="predicted"/>
<sequence>MAGGDASTELETSIQTAKGGGQPLDGGLQRSMGQAMGADFSGVKVHTDSQSDQLNQSIQAKAFTTGQDVFFRQGAYEPSSRGGQELIAHELTHVVQQNGKSTSGSSPIQRKMQFESKDLKGEMSLGARVNRFLGRSTSTFTQIQNLLTKYETANAPKDQKELLEKLRTLAQSWLDKHTDDPQKRASLEKMIPAIDQEIIKLASDQSYLDDLKNKDKFKFLTTSGQEASDLSGVHEKVKKNAESSGLTQAELTAIRVYTAQDYAYMNPILAKNKGWLDFKIKELVGQGQINLGNGRTKLNDKERIQVQQEANRHSDKAVEGLKKLPDIKREVYRGVGLTQQEFKDQYKPAATVTFPSFSSTSLDRKVSRSFATREAQGGKVGLLLIMQVTKGKDIGDLSLYQKEKEVLLAPNATFKVDKIIDKGKNTYEVNLHQVN</sequence>
<dbReference type="AlphaFoldDB" id="A0A4P5ZJN6"/>
<feature type="region of interest" description="Disordered" evidence="8">
    <location>
        <begin position="1"/>
        <end position="32"/>
    </location>
</feature>
<evidence type="ECO:0000256" key="4">
    <source>
        <dbReference type="ARBA" id="ARBA00022676"/>
    </source>
</evidence>
<organism evidence="11 12">
    <name type="scientific">Planktothrix agardhii CCAP 1459/11A</name>
    <dbReference type="NCBI Taxonomy" id="282420"/>
    <lineage>
        <taxon>Bacteria</taxon>
        <taxon>Bacillati</taxon>
        <taxon>Cyanobacteriota</taxon>
        <taxon>Cyanophyceae</taxon>
        <taxon>Oscillatoriophycideae</taxon>
        <taxon>Oscillatoriales</taxon>
        <taxon>Microcoleaceae</taxon>
        <taxon>Planktothrix</taxon>
    </lineage>
</organism>
<evidence type="ECO:0000313" key="12">
    <source>
        <dbReference type="Proteomes" id="UP000299794"/>
    </source>
</evidence>
<dbReference type="GO" id="GO:0090729">
    <property type="term" value="F:toxin activity"/>
    <property type="evidence" value="ECO:0007669"/>
    <property type="project" value="UniProtKB-KW"/>
</dbReference>
<protein>
    <recommendedName>
        <fullName evidence="13">DUF4157 domain-containing protein</fullName>
    </recommendedName>
</protein>
<dbReference type="Proteomes" id="UP000299794">
    <property type="component" value="Unassembled WGS sequence"/>
</dbReference>
<evidence type="ECO:0008006" key="13">
    <source>
        <dbReference type="Google" id="ProtNLM"/>
    </source>
</evidence>
<keyword evidence="2" id="KW-0964">Secreted</keyword>